<accession>Q01WX6</accession>
<dbReference type="EMBL" id="CP000473">
    <property type="protein sequence ID" value="ABJ85839.1"/>
    <property type="molecule type" value="Genomic_DNA"/>
</dbReference>
<dbReference type="STRING" id="234267.Acid_4880"/>
<dbReference type="KEGG" id="sus:Acid_4880"/>
<proteinExistence type="predicted"/>
<evidence type="ECO:0000313" key="1">
    <source>
        <dbReference type="EMBL" id="ABJ85839.1"/>
    </source>
</evidence>
<dbReference type="Gene3D" id="2.30.30.30">
    <property type="match status" value="1"/>
</dbReference>
<protein>
    <recommendedName>
        <fullName evidence="2">KOW domain-containing protein</fullName>
    </recommendedName>
</protein>
<name>Q01WX6_SOLUE</name>
<dbReference type="HOGENOM" id="CLU_2248348_0_0_0"/>
<evidence type="ECO:0008006" key="2">
    <source>
        <dbReference type="Google" id="ProtNLM"/>
    </source>
</evidence>
<gene>
    <name evidence="1" type="ordered locus">Acid_4880</name>
</gene>
<organism evidence="1">
    <name type="scientific">Solibacter usitatus (strain Ellin6076)</name>
    <dbReference type="NCBI Taxonomy" id="234267"/>
    <lineage>
        <taxon>Bacteria</taxon>
        <taxon>Pseudomonadati</taxon>
        <taxon>Acidobacteriota</taxon>
        <taxon>Terriglobia</taxon>
        <taxon>Bryobacterales</taxon>
        <taxon>Solibacteraceae</taxon>
        <taxon>Candidatus Solibacter</taxon>
    </lineage>
</organism>
<dbReference type="InterPro" id="IPR014722">
    <property type="entry name" value="Rib_uL2_dom2"/>
</dbReference>
<dbReference type="OrthoDB" id="9790639at2"/>
<sequence>MREDTNTMIWPLLQARSAQWFALAVKPRAGQRVRIKGGALAGVEGVVIGFRQSLRLILSITLLQRSVLLEIDRRLVCIEELSGWRDGRPWSASCATSLDVLQGD</sequence>
<dbReference type="AlphaFoldDB" id="Q01WX6"/>
<dbReference type="InParanoid" id="Q01WX6"/>
<reference evidence="1" key="1">
    <citation type="submission" date="2006-10" db="EMBL/GenBank/DDBJ databases">
        <title>Complete sequence of Solibacter usitatus Ellin6076.</title>
        <authorList>
            <consortium name="US DOE Joint Genome Institute"/>
            <person name="Copeland A."/>
            <person name="Lucas S."/>
            <person name="Lapidus A."/>
            <person name="Barry K."/>
            <person name="Detter J.C."/>
            <person name="Glavina del Rio T."/>
            <person name="Hammon N."/>
            <person name="Israni S."/>
            <person name="Dalin E."/>
            <person name="Tice H."/>
            <person name="Pitluck S."/>
            <person name="Thompson L.S."/>
            <person name="Brettin T."/>
            <person name="Bruce D."/>
            <person name="Han C."/>
            <person name="Tapia R."/>
            <person name="Gilna P."/>
            <person name="Schmutz J."/>
            <person name="Larimer F."/>
            <person name="Land M."/>
            <person name="Hauser L."/>
            <person name="Kyrpides N."/>
            <person name="Mikhailova N."/>
            <person name="Janssen P.H."/>
            <person name="Kuske C.R."/>
            <person name="Richardson P."/>
        </authorList>
    </citation>
    <scope>NUCLEOTIDE SEQUENCE</scope>
    <source>
        <strain evidence="1">Ellin6076</strain>
    </source>
</reference>